<accession>A0A915XKJ3</accession>
<feature type="binding site" evidence="14">
    <location>
        <begin position="34"/>
        <end position="38"/>
    </location>
    <ligand>
        <name>NAD(+)</name>
        <dbReference type="ChEBI" id="CHEBI:57540"/>
    </ligand>
</feature>
<evidence type="ECO:0000256" key="10">
    <source>
        <dbReference type="ARBA" id="ARBA00023027"/>
    </source>
</evidence>
<proteinExistence type="inferred from homology"/>
<feature type="binding site" evidence="14">
    <location>
        <position position="293"/>
    </location>
    <ligand>
        <name>NAD(+)</name>
        <dbReference type="ChEBI" id="CHEBI:57540"/>
    </ligand>
</feature>
<keyword evidence="5 14" id="KW-0235">DNA replication</keyword>
<dbReference type="AlphaFoldDB" id="A0A915XKJ3"/>
<dbReference type="SMART" id="SM00532">
    <property type="entry name" value="LIGANc"/>
    <property type="match status" value="1"/>
</dbReference>
<evidence type="ECO:0000256" key="8">
    <source>
        <dbReference type="ARBA" id="ARBA00022833"/>
    </source>
</evidence>
<dbReference type="PROSITE" id="PS01056">
    <property type="entry name" value="DNA_LIGASE_N2"/>
    <property type="match status" value="1"/>
</dbReference>
<comment type="similarity">
    <text evidence="13 14">Belongs to the NAD-dependent DNA ligase family. LigA subfamily.</text>
</comment>
<reference evidence="17" key="1">
    <citation type="submission" date="2020-12" db="EMBL/GenBank/DDBJ databases">
        <title>Desulfobium dissulfuricans gen. nov., sp. nov., a novel mesophilic, sulfate-reducing bacterium isolated from a deep-sea hydrothermal vent.</title>
        <authorList>
            <person name="Hashimoto Y."/>
            <person name="Tame A."/>
            <person name="Sawayama S."/>
            <person name="Miyazaki J."/>
            <person name="Takai K."/>
            <person name="Nakagawa S."/>
        </authorList>
    </citation>
    <scope>NUCLEOTIDE SEQUENCE</scope>
    <source>
        <strain evidence="17">GF1</strain>
    </source>
</reference>
<keyword evidence="11 14" id="KW-0234">DNA repair</keyword>
<evidence type="ECO:0000313" key="17">
    <source>
        <dbReference type="EMBL" id="BCO10077.1"/>
    </source>
</evidence>
<dbReference type="Pfam" id="PF22745">
    <property type="entry name" value="Nlig-Ia"/>
    <property type="match status" value="1"/>
</dbReference>
<dbReference type="Pfam" id="PF01653">
    <property type="entry name" value="DNA_ligase_aden"/>
    <property type="match status" value="1"/>
</dbReference>
<keyword evidence="10 14" id="KW-0520">NAD</keyword>
<keyword evidence="4 14" id="KW-0436">Ligase</keyword>
<organism evidence="17 18">
    <name type="scientific">Desulfolithobacter dissulfuricans</name>
    <dbReference type="NCBI Taxonomy" id="2795293"/>
    <lineage>
        <taxon>Bacteria</taxon>
        <taxon>Pseudomonadati</taxon>
        <taxon>Thermodesulfobacteriota</taxon>
        <taxon>Desulfobulbia</taxon>
        <taxon>Desulfobulbales</taxon>
        <taxon>Desulfobulbaceae</taxon>
        <taxon>Desulfolithobacter</taxon>
    </lineage>
</organism>
<evidence type="ECO:0000256" key="3">
    <source>
        <dbReference type="ARBA" id="ARBA00013308"/>
    </source>
</evidence>
<dbReference type="EC" id="6.5.1.2" evidence="2 14"/>
<dbReference type="GO" id="GO:0046872">
    <property type="term" value="F:metal ion binding"/>
    <property type="evidence" value="ECO:0007669"/>
    <property type="project" value="UniProtKB-KW"/>
</dbReference>
<evidence type="ECO:0000259" key="16">
    <source>
        <dbReference type="PROSITE" id="PS50172"/>
    </source>
</evidence>
<keyword evidence="6 14" id="KW-0479">Metal-binding</keyword>
<evidence type="ECO:0000256" key="7">
    <source>
        <dbReference type="ARBA" id="ARBA00022763"/>
    </source>
</evidence>
<dbReference type="Gene3D" id="6.20.10.30">
    <property type="match status" value="1"/>
</dbReference>
<dbReference type="Pfam" id="PF14520">
    <property type="entry name" value="HHH_5"/>
    <property type="match status" value="1"/>
</dbReference>
<dbReference type="InterPro" id="IPR036420">
    <property type="entry name" value="BRCT_dom_sf"/>
</dbReference>
<dbReference type="Gene3D" id="2.40.50.140">
    <property type="entry name" value="Nucleic acid-binding proteins"/>
    <property type="match status" value="1"/>
</dbReference>
<evidence type="ECO:0000313" key="18">
    <source>
        <dbReference type="Proteomes" id="UP001063350"/>
    </source>
</evidence>
<dbReference type="FunFam" id="1.10.150.20:FF:000006">
    <property type="entry name" value="DNA ligase"/>
    <property type="match status" value="1"/>
</dbReference>
<feature type="binding site" evidence="14">
    <location>
        <position position="317"/>
    </location>
    <ligand>
        <name>NAD(+)</name>
        <dbReference type="ChEBI" id="CHEBI:57540"/>
    </ligand>
</feature>
<keyword evidence="9 14" id="KW-0460">Magnesium</keyword>
<comment type="catalytic activity">
    <reaction evidence="12 14 15">
        <text>NAD(+) + (deoxyribonucleotide)n-3'-hydroxyl + 5'-phospho-(deoxyribonucleotide)m = (deoxyribonucleotide)n+m + AMP + beta-nicotinamide D-nucleotide.</text>
        <dbReference type="EC" id="6.5.1.2"/>
    </reaction>
</comment>
<dbReference type="PROSITE" id="PS50172">
    <property type="entry name" value="BRCT"/>
    <property type="match status" value="1"/>
</dbReference>
<evidence type="ECO:0000256" key="9">
    <source>
        <dbReference type="ARBA" id="ARBA00022842"/>
    </source>
</evidence>
<dbReference type="InterPro" id="IPR013839">
    <property type="entry name" value="DNAligase_adenylation"/>
</dbReference>
<feature type="binding site" evidence="14">
    <location>
        <position position="411"/>
    </location>
    <ligand>
        <name>Zn(2+)</name>
        <dbReference type="ChEBI" id="CHEBI:29105"/>
    </ligand>
</feature>
<evidence type="ECO:0000256" key="6">
    <source>
        <dbReference type="ARBA" id="ARBA00022723"/>
    </source>
</evidence>
<feature type="binding site" evidence="14">
    <location>
        <position position="177"/>
    </location>
    <ligand>
        <name>NAD(+)</name>
        <dbReference type="ChEBI" id="CHEBI:57540"/>
    </ligand>
</feature>
<evidence type="ECO:0000256" key="14">
    <source>
        <dbReference type="HAMAP-Rule" id="MF_01588"/>
    </source>
</evidence>
<feature type="binding site" evidence="14">
    <location>
        <position position="138"/>
    </location>
    <ligand>
        <name>NAD(+)</name>
        <dbReference type="ChEBI" id="CHEBI:57540"/>
    </ligand>
</feature>
<dbReference type="GO" id="GO:0003677">
    <property type="term" value="F:DNA binding"/>
    <property type="evidence" value="ECO:0007669"/>
    <property type="project" value="InterPro"/>
</dbReference>
<protein>
    <recommendedName>
        <fullName evidence="3 14">DNA ligase</fullName>
        <ecNumber evidence="2 14">6.5.1.2</ecNumber>
    </recommendedName>
    <alternativeName>
        <fullName evidence="14">Polydeoxyribonucleotide synthase [NAD(+)]</fullName>
    </alternativeName>
</protein>
<dbReference type="Pfam" id="PF03119">
    <property type="entry name" value="DNA_ligase_ZBD"/>
    <property type="match status" value="1"/>
</dbReference>
<evidence type="ECO:0000256" key="2">
    <source>
        <dbReference type="ARBA" id="ARBA00012722"/>
    </source>
</evidence>
<keyword evidence="14" id="KW-0464">Manganese</keyword>
<dbReference type="GO" id="GO:0003911">
    <property type="term" value="F:DNA ligase (NAD+) activity"/>
    <property type="evidence" value="ECO:0007669"/>
    <property type="project" value="UniProtKB-UniRule"/>
</dbReference>
<feature type="domain" description="BRCT" evidence="16">
    <location>
        <begin position="591"/>
        <end position="646"/>
    </location>
</feature>
<dbReference type="InterPro" id="IPR003583">
    <property type="entry name" value="Hlx-hairpin-Hlx_DNA-bd_motif"/>
</dbReference>
<dbReference type="PIRSF" id="PIRSF001604">
    <property type="entry name" value="LigA"/>
    <property type="match status" value="1"/>
</dbReference>
<dbReference type="PANTHER" id="PTHR23389">
    <property type="entry name" value="CHROMOSOME TRANSMISSION FIDELITY FACTOR 18"/>
    <property type="match status" value="1"/>
</dbReference>
<evidence type="ECO:0000256" key="15">
    <source>
        <dbReference type="RuleBase" id="RU000618"/>
    </source>
</evidence>
<dbReference type="InterPro" id="IPR041663">
    <property type="entry name" value="DisA/LigA_HHH"/>
</dbReference>
<evidence type="ECO:0000256" key="11">
    <source>
        <dbReference type="ARBA" id="ARBA00023204"/>
    </source>
</evidence>
<dbReference type="GO" id="GO:0006260">
    <property type="term" value="P:DNA replication"/>
    <property type="evidence" value="ECO:0007669"/>
    <property type="project" value="UniProtKB-KW"/>
</dbReference>
<feature type="active site" description="N6-AMP-lysine intermediate" evidence="14">
    <location>
        <position position="117"/>
    </location>
</feature>
<dbReference type="Pfam" id="PF00533">
    <property type="entry name" value="BRCT"/>
    <property type="match status" value="1"/>
</dbReference>
<dbReference type="GO" id="GO:0006281">
    <property type="term" value="P:DNA repair"/>
    <property type="evidence" value="ECO:0007669"/>
    <property type="project" value="UniProtKB-KW"/>
</dbReference>
<feature type="binding site" evidence="14">
    <location>
        <position position="115"/>
    </location>
    <ligand>
        <name>NAD(+)</name>
        <dbReference type="ChEBI" id="CHEBI:57540"/>
    </ligand>
</feature>
<dbReference type="InterPro" id="IPR010994">
    <property type="entry name" value="RuvA_2-like"/>
</dbReference>
<dbReference type="HAMAP" id="MF_01588">
    <property type="entry name" value="DNA_ligase_A"/>
    <property type="match status" value="1"/>
</dbReference>
<dbReference type="Gene3D" id="1.10.287.610">
    <property type="entry name" value="Helix hairpin bin"/>
    <property type="match status" value="1"/>
</dbReference>
<dbReference type="CDD" id="cd00114">
    <property type="entry name" value="LIGANc"/>
    <property type="match status" value="1"/>
</dbReference>
<dbReference type="Gene3D" id="3.40.50.10190">
    <property type="entry name" value="BRCT domain"/>
    <property type="match status" value="1"/>
</dbReference>
<keyword evidence="18" id="KW-1185">Reference proteome</keyword>
<dbReference type="SUPFAM" id="SSF56091">
    <property type="entry name" value="DNA ligase/mRNA capping enzyme, catalytic domain"/>
    <property type="match status" value="1"/>
</dbReference>
<dbReference type="InterPro" id="IPR004150">
    <property type="entry name" value="NAD_DNA_ligase_OB"/>
</dbReference>
<evidence type="ECO:0000256" key="4">
    <source>
        <dbReference type="ARBA" id="ARBA00022598"/>
    </source>
</evidence>
<gene>
    <name evidence="14 17" type="primary">ligA</name>
    <name evidence="17" type="ORF">GF1_24530</name>
</gene>
<dbReference type="KEGG" id="ddu:GF1_24530"/>
<dbReference type="SMART" id="SM00278">
    <property type="entry name" value="HhH1"/>
    <property type="match status" value="2"/>
</dbReference>
<feature type="binding site" evidence="14">
    <location>
        <position position="414"/>
    </location>
    <ligand>
        <name>Zn(2+)</name>
        <dbReference type="ChEBI" id="CHEBI:29105"/>
    </ligand>
</feature>
<comment type="cofactor">
    <cofactor evidence="14">
        <name>Mg(2+)</name>
        <dbReference type="ChEBI" id="CHEBI:18420"/>
    </cofactor>
    <cofactor evidence="14">
        <name>Mn(2+)</name>
        <dbReference type="ChEBI" id="CHEBI:29035"/>
    </cofactor>
</comment>
<dbReference type="CDD" id="cd17748">
    <property type="entry name" value="BRCT_DNA_ligase_like"/>
    <property type="match status" value="1"/>
</dbReference>
<dbReference type="Proteomes" id="UP001063350">
    <property type="component" value="Chromosome"/>
</dbReference>
<dbReference type="GO" id="GO:0005829">
    <property type="term" value="C:cytosol"/>
    <property type="evidence" value="ECO:0007669"/>
    <property type="project" value="TreeGrafter"/>
</dbReference>
<dbReference type="InterPro" id="IPR004149">
    <property type="entry name" value="Znf_DNAligase_C4"/>
</dbReference>
<dbReference type="InterPro" id="IPR033136">
    <property type="entry name" value="DNA_ligase_CS"/>
</dbReference>
<sequence>MDREHARKRLAELREQINYHNYRYYVLDDPVISDGEYDQLFRELLELEERFPDLVTADSPSQRVGGPPLDRFETVEHPLPMLSLDNVFSEEELREFEEKIRRFLQWEEEIQYSAEPKLDGLAVELVYEEGVFTIGSTRGDGLVGENITAQLRTVQAIPLRLQELAGDIPSRLIVRGEVYMPLEGFEALNRERASRGEPLFANPRNAAAGSLRQLDPRVTASRPLSFFVYGVADTAVTPCSTQQELYRWLARLGFKVNPLVLHCPDIETVVARYRYLQEVRHQLEYEIDGMVVKVDSFELQHRLGATSRAPRWAVAWKFPATQATTRIKDVDFQVGRTGAVTPVAILEPVTVGGVTVQRATLHNQDEIQRKDLRIGDTVLIQRAGDVIPEVIKPIVEKRTGQEQPILFPKKCPECGHPLVRPRGEAVIRCINPHCPAQRLRSLIYFAGKNGLDIEGLGKKNMEQLVEAGLVRDLPDIFRLRVEDLEELDGWGRKSAENVIRAIRAASHPPLDRFLAALGIRFVGEVTAAQLARRFGSLEHLMEASREELLEVDGVGEQAADSLLDYFSDPDVRAMLRELQENGLQIQPVEAGVPRRLEDRVFLFTGSLETMSRNEAKARVKELGAQVATTVNRKVTDVVAGPSPAAS</sequence>
<dbReference type="Gene3D" id="3.30.470.30">
    <property type="entry name" value="DNA ligase/mRNA capping enzyme"/>
    <property type="match status" value="1"/>
</dbReference>
<dbReference type="NCBIfam" id="NF005932">
    <property type="entry name" value="PRK07956.1"/>
    <property type="match status" value="1"/>
</dbReference>
<evidence type="ECO:0000256" key="5">
    <source>
        <dbReference type="ARBA" id="ARBA00022705"/>
    </source>
</evidence>
<feature type="binding site" evidence="14">
    <location>
        <position position="429"/>
    </location>
    <ligand>
        <name>Zn(2+)</name>
        <dbReference type="ChEBI" id="CHEBI:29105"/>
    </ligand>
</feature>
<feature type="binding site" evidence="14">
    <location>
        <position position="434"/>
    </location>
    <ligand>
        <name>Zn(2+)</name>
        <dbReference type="ChEBI" id="CHEBI:29105"/>
    </ligand>
</feature>
<evidence type="ECO:0000256" key="12">
    <source>
        <dbReference type="ARBA" id="ARBA00034005"/>
    </source>
</evidence>
<dbReference type="InterPro" id="IPR013840">
    <property type="entry name" value="DNAligase_N"/>
</dbReference>
<dbReference type="SUPFAM" id="SSF52113">
    <property type="entry name" value="BRCT domain"/>
    <property type="match status" value="1"/>
</dbReference>
<dbReference type="InterPro" id="IPR001679">
    <property type="entry name" value="DNA_ligase"/>
</dbReference>
<keyword evidence="7 14" id="KW-0227">DNA damage</keyword>
<comment type="function">
    <text evidence="1 14">DNA ligase that catalyzes the formation of phosphodiester linkages between 5'-phosphoryl and 3'-hydroxyl groups in double-stranded DNA using NAD as a coenzyme and as the energy source for the reaction. It is essential for DNA replication and repair of damaged DNA.</text>
</comment>
<dbReference type="SUPFAM" id="SSF47781">
    <property type="entry name" value="RuvA domain 2-like"/>
    <property type="match status" value="1"/>
</dbReference>
<name>A0A915XKJ3_9BACT</name>
<dbReference type="PANTHER" id="PTHR23389:SF9">
    <property type="entry name" value="DNA LIGASE"/>
    <property type="match status" value="1"/>
</dbReference>
<dbReference type="FunFam" id="3.30.470.30:FF:000001">
    <property type="entry name" value="DNA ligase"/>
    <property type="match status" value="1"/>
</dbReference>
<dbReference type="InterPro" id="IPR012340">
    <property type="entry name" value="NA-bd_OB-fold"/>
</dbReference>
<evidence type="ECO:0000256" key="13">
    <source>
        <dbReference type="ARBA" id="ARBA00060881"/>
    </source>
</evidence>
<dbReference type="PROSITE" id="PS01055">
    <property type="entry name" value="DNA_LIGASE_N1"/>
    <property type="match status" value="1"/>
</dbReference>
<feature type="binding site" evidence="14">
    <location>
        <begin position="83"/>
        <end position="84"/>
    </location>
    <ligand>
        <name>NAD(+)</name>
        <dbReference type="ChEBI" id="CHEBI:57540"/>
    </ligand>
</feature>
<keyword evidence="8 14" id="KW-0862">Zinc</keyword>
<dbReference type="Pfam" id="PF03120">
    <property type="entry name" value="OB_DNA_ligase"/>
    <property type="match status" value="1"/>
</dbReference>
<dbReference type="SUPFAM" id="SSF50249">
    <property type="entry name" value="Nucleic acid-binding proteins"/>
    <property type="match status" value="1"/>
</dbReference>
<dbReference type="FunFam" id="2.40.50.140:FF:000012">
    <property type="entry name" value="DNA ligase"/>
    <property type="match status" value="1"/>
</dbReference>
<dbReference type="NCBIfam" id="TIGR00575">
    <property type="entry name" value="dnlj"/>
    <property type="match status" value="1"/>
</dbReference>
<dbReference type="Pfam" id="PF12826">
    <property type="entry name" value="HHH_2"/>
    <property type="match status" value="1"/>
</dbReference>
<dbReference type="Gene3D" id="1.10.150.20">
    <property type="entry name" value="5' to 3' exonuclease, C-terminal subdomain"/>
    <property type="match status" value="2"/>
</dbReference>
<dbReference type="InterPro" id="IPR018239">
    <property type="entry name" value="DNA_ligase_AS"/>
</dbReference>
<dbReference type="EMBL" id="AP024233">
    <property type="protein sequence ID" value="BCO10077.1"/>
    <property type="molecule type" value="Genomic_DNA"/>
</dbReference>
<dbReference type="FunFam" id="1.10.287.610:FF:000002">
    <property type="entry name" value="DNA ligase"/>
    <property type="match status" value="1"/>
</dbReference>
<dbReference type="InterPro" id="IPR001357">
    <property type="entry name" value="BRCT_dom"/>
</dbReference>
<evidence type="ECO:0000256" key="1">
    <source>
        <dbReference type="ARBA" id="ARBA00004067"/>
    </source>
</evidence>